<name>E3ELE1_PAEPS</name>
<dbReference type="KEGG" id="ppm:PPSC2_28315"/>
<evidence type="ECO:0000313" key="2">
    <source>
        <dbReference type="Proteomes" id="UP000006868"/>
    </source>
</evidence>
<accession>E3ELE1</accession>
<reference evidence="1 2" key="1">
    <citation type="journal article" date="2011" name="J. Bacteriol.">
        <title>Complete genome sequence of Paenibacillus polymyxa SC2, a strain of plant growth-promoting Rhizobacterium with broad-spectrum antimicrobial activity.</title>
        <authorList>
            <person name="Ma M."/>
            <person name="Wang C."/>
            <person name="Ding Y."/>
            <person name="Li L."/>
            <person name="Shen D."/>
            <person name="Jiang X."/>
            <person name="Guan D."/>
            <person name="Cao F."/>
            <person name="Chen H."/>
            <person name="Feng R."/>
            <person name="Wang X."/>
            <person name="Ge Y."/>
            <person name="Yao L."/>
            <person name="Bing X."/>
            <person name="Yang X."/>
            <person name="Li J."/>
            <person name="Du B."/>
        </authorList>
    </citation>
    <scope>NUCLEOTIDE SEQUENCE [LARGE SCALE GENOMIC DNA]</scope>
    <source>
        <strain evidence="1 2">SC2</strain>
        <plasmid evidence="2">pSC2</plasmid>
    </source>
</reference>
<protein>
    <submittedName>
        <fullName evidence="1">Uncharacterized protein</fullName>
    </submittedName>
</protein>
<dbReference type="PATRIC" id="fig|886882.15.peg.6006"/>
<dbReference type="OrthoDB" id="2845979at2"/>
<organism evidence="1 2">
    <name type="scientific">Paenibacillus polymyxa (strain SC2)</name>
    <name type="common">Bacillus polymyxa</name>
    <dbReference type="NCBI Taxonomy" id="886882"/>
    <lineage>
        <taxon>Bacteria</taxon>
        <taxon>Bacillati</taxon>
        <taxon>Bacillota</taxon>
        <taxon>Bacilli</taxon>
        <taxon>Bacillales</taxon>
        <taxon>Paenibacillaceae</taxon>
        <taxon>Paenibacillus</taxon>
    </lineage>
</organism>
<evidence type="ECO:0000313" key="1">
    <source>
        <dbReference type="EMBL" id="ADO59973.1"/>
    </source>
</evidence>
<keyword evidence="1" id="KW-0614">Plasmid</keyword>
<dbReference type="RefSeq" id="WP_013386387.1">
    <property type="nucleotide sequence ID" value="NC_014628.2"/>
</dbReference>
<dbReference type="AlphaFoldDB" id="E3ELE1"/>
<dbReference type="Proteomes" id="UP000006868">
    <property type="component" value="Plasmid pSC2"/>
</dbReference>
<gene>
    <name evidence="1" type="ORF">PPSC2_28315</name>
</gene>
<dbReference type="HOGENOM" id="CLU_1293287_0_0_9"/>
<geneLocation type="plasmid" evidence="1 2">
    <name>pSC2</name>
</geneLocation>
<proteinExistence type="predicted"/>
<sequence length="213" mass="24885">MDKHDFYGKRAGAFDLNKHFQMLLTVLKGEPIARDLTLRWKDIILSLISEEGYPPPMDITHEIYSLVVGYDSGSFEFRFNIDLANTLLPAMNKLAVELPVREAIKYVDIDNLNLKRAVKNHNNPILIIKSYLFDQPHCINGNHRIYRAYERGQKTISLYYIENHECLPFLSTRIGRAMYMMNTDLNCIFHQQGEIDISSLFIERAEDWLCMHK</sequence>
<dbReference type="EMBL" id="CP002214">
    <property type="protein sequence ID" value="ADO59973.1"/>
    <property type="molecule type" value="Genomic_DNA"/>
</dbReference>